<dbReference type="Pfam" id="PF00923">
    <property type="entry name" value="TAL_FSA"/>
    <property type="match status" value="1"/>
</dbReference>
<dbReference type="InterPro" id="IPR001585">
    <property type="entry name" value="TAL/FSA"/>
</dbReference>
<keyword evidence="1" id="KW-0704">Schiff base</keyword>
<organism evidence="2 3">
    <name type="scientific">Limnohabitans lacus</name>
    <dbReference type="NCBI Taxonomy" id="3045173"/>
    <lineage>
        <taxon>Bacteria</taxon>
        <taxon>Pseudomonadati</taxon>
        <taxon>Pseudomonadota</taxon>
        <taxon>Betaproteobacteria</taxon>
        <taxon>Burkholderiales</taxon>
        <taxon>Comamonadaceae</taxon>
        <taxon>Limnohabitans</taxon>
    </lineage>
</organism>
<comment type="caution">
    <text evidence="2">The sequence shown here is derived from an EMBL/GenBank/DDBJ whole genome shotgun (WGS) entry which is preliminary data.</text>
</comment>
<dbReference type="PROSITE" id="PS01054">
    <property type="entry name" value="TRANSALDOLASE_1"/>
    <property type="match status" value="1"/>
</dbReference>
<reference evidence="2" key="1">
    <citation type="submission" date="2023-05" db="EMBL/GenBank/DDBJ databases">
        <title>Limnohabitans sp. strain HM2-2 Genome sequencing and assembly.</title>
        <authorList>
            <person name="Jung Y."/>
        </authorList>
    </citation>
    <scope>NUCLEOTIDE SEQUENCE</scope>
    <source>
        <strain evidence="2">HM2-2</strain>
    </source>
</reference>
<sequence>MKFYLDSADARQWALPAGCPPVQGVTTNPTLVMQAGLPVSLAGYMKLVAQAGEAKIPELMLQLPRADVGEAAQWLEVLLPVAVQARVRLTIKLPCHPDWQPALREVQAWGVPTLLTGLSNPVQLLWARAQGASYVAPYVGRLQADGRDVWSLIEACVAVQADGLQLLAASIKSADVLSRLLACGAHAVTVRPEFAASLATDPITHAAMAQFDQDVQTSQNAVL</sequence>
<proteinExistence type="predicted"/>
<keyword evidence="3" id="KW-1185">Reference proteome</keyword>
<gene>
    <name evidence="2" type="ORF">QLQ16_01310</name>
</gene>
<dbReference type="SUPFAM" id="SSF51569">
    <property type="entry name" value="Aldolase"/>
    <property type="match status" value="1"/>
</dbReference>
<name>A0ABT6X2X5_9BURK</name>
<protein>
    <submittedName>
        <fullName evidence="2">Transaldolase family protein</fullName>
    </submittedName>
</protein>
<evidence type="ECO:0000313" key="2">
    <source>
        <dbReference type="EMBL" id="MDI9232469.1"/>
    </source>
</evidence>
<accession>A0ABT6X2X5</accession>
<dbReference type="PANTHER" id="PTHR10683:SF40">
    <property type="entry name" value="FRUCTOSE-6-PHOSPHATE ALDOLASE 1-RELATED"/>
    <property type="match status" value="1"/>
</dbReference>
<dbReference type="InterPro" id="IPR013785">
    <property type="entry name" value="Aldolase_TIM"/>
</dbReference>
<dbReference type="PANTHER" id="PTHR10683">
    <property type="entry name" value="TRANSALDOLASE"/>
    <property type="match status" value="1"/>
</dbReference>
<dbReference type="Proteomes" id="UP001431902">
    <property type="component" value="Unassembled WGS sequence"/>
</dbReference>
<dbReference type="InterPro" id="IPR018225">
    <property type="entry name" value="Transaldolase_AS"/>
</dbReference>
<evidence type="ECO:0000256" key="1">
    <source>
        <dbReference type="ARBA" id="ARBA00023270"/>
    </source>
</evidence>
<dbReference type="EMBL" id="JASGBH010000001">
    <property type="protein sequence ID" value="MDI9232469.1"/>
    <property type="molecule type" value="Genomic_DNA"/>
</dbReference>
<evidence type="ECO:0000313" key="3">
    <source>
        <dbReference type="Proteomes" id="UP001431902"/>
    </source>
</evidence>
<dbReference type="RefSeq" id="WP_283222877.1">
    <property type="nucleotide sequence ID" value="NZ_JASGBH010000001.1"/>
</dbReference>
<dbReference type="Gene3D" id="3.20.20.70">
    <property type="entry name" value="Aldolase class I"/>
    <property type="match status" value="1"/>
</dbReference>